<dbReference type="EnsemblMetazoa" id="CJA06020.1">
    <property type="protein sequence ID" value="CJA06020.1"/>
    <property type="gene ID" value="WBGene00125224"/>
</dbReference>
<reference evidence="2" key="1">
    <citation type="submission" date="2010-08" db="EMBL/GenBank/DDBJ databases">
        <authorList>
            <consortium name="Caenorhabditis japonica Sequencing Consortium"/>
            <person name="Wilson R.K."/>
        </authorList>
    </citation>
    <scope>NUCLEOTIDE SEQUENCE [LARGE SCALE GENOMIC DNA]</scope>
    <source>
        <strain evidence="2">DF5081</strain>
    </source>
</reference>
<evidence type="ECO:0000313" key="2">
    <source>
        <dbReference type="Proteomes" id="UP000005237"/>
    </source>
</evidence>
<reference evidence="1" key="2">
    <citation type="submission" date="2022-06" db="UniProtKB">
        <authorList>
            <consortium name="EnsemblMetazoa"/>
        </authorList>
    </citation>
    <scope>IDENTIFICATION</scope>
    <source>
        <strain evidence="1">DF5081</strain>
    </source>
</reference>
<evidence type="ECO:0000313" key="1">
    <source>
        <dbReference type="EnsemblMetazoa" id="CJA06020.1"/>
    </source>
</evidence>
<sequence>MPGMVAWASRRTSTNWTPSEDVGDVGDNAFRVCNRHAWDGCMGFAKNIDELDAERGCRRRWRQRISCLCEFYVLKDGETTCLP</sequence>
<accession>A0A8R1HMN4</accession>
<dbReference type="AlphaFoldDB" id="A0A8R1HMN4"/>
<keyword evidence="2" id="KW-1185">Reference proteome</keyword>
<protein>
    <submittedName>
        <fullName evidence="1">Uncharacterized protein</fullName>
    </submittedName>
</protein>
<name>A0A8R1HMN4_CAEJA</name>
<dbReference type="Proteomes" id="UP000005237">
    <property type="component" value="Unassembled WGS sequence"/>
</dbReference>
<proteinExistence type="predicted"/>
<organism evidence="1 2">
    <name type="scientific">Caenorhabditis japonica</name>
    <dbReference type="NCBI Taxonomy" id="281687"/>
    <lineage>
        <taxon>Eukaryota</taxon>
        <taxon>Metazoa</taxon>
        <taxon>Ecdysozoa</taxon>
        <taxon>Nematoda</taxon>
        <taxon>Chromadorea</taxon>
        <taxon>Rhabditida</taxon>
        <taxon>Rhabditina</taxon>
        <taxon>Rhabditomorpha</taxon>
        <taxon>Rhabditoidea</taxon>
        <taxon>Rhabditidae</taxon>
        <taxon>Peloderinae</taxon>
        <taxon>Caenorhabditis</taxon>
    </lineage>
</organism>